<accession>A0ACB9ARG9</accession>
<name>A0ACB9ARG9_9ASTR</name>
<comment type="caution">
    <text evidence="1">The sequence shown here is derived from an EMBL/GenBank/DDBJ whole genome shotgun (WGS) entry which is preliminary data.</text>
</comment>
<proteinExistence type="predicted"/>
<reference evidence="2" key="1">
    <citation type="journal article" date="2022" name="Mol. Ecol. Resour.">
        <title>The genomes of chicory, endive, great burdock and yacon provide insights into Asteraceae palaeo-polyploidization history and plant inulin production.</title>
        <authorList>
            <person name="Fan W."/>
            <person name="Wang S."/>
            <person name="Wang H."/>
            <person name="Wang A."/>
            <person name="Jiang F."/>
            <person name="Liu H."/>
            <person name="Zhao H."/>
            <person name="Xu D."/>
            <person name="Zhang Y."/>
        </authorList>
    </citation>
    <scope>NUCLEOTIDE SEQUENCE [LARGE SCALE GENOMIC DNA]</scope>
    <source>
        <strain evidence="2">cv. Yunnan</strain>
    </source>
</reference>
<reference evidence="1 2" key="2">
    <citation type="journal article" date="2022" name="Mol. Ecol. Resour.">
        <title>The genomes of chicory, endive, great burdock and yacon provide insights into Asteraceae paleo-polyploidization history and plant inulin production.</title>
        <authorList>
            <person name="Fan W."/>
            <person name="Wang S."/>
            <person name="Wang H."/>
            <person name="Wang A."/>
            <person name="Jiang F."/>
            <person name="Liu H."/>
            <person name="Zhao H."/>
            <person name="Xu D."/>
            <person name="Zhang Y."/>
        </authorList>
    </citation>
    <scope>NUCLEOTIDE SEQUENCE [LARGE SCALE GENOMIC DNA]</scope>
    <source>
        <strain evidence="2">cv. Yunnan</strain>
        <tissue evidence="1">Leaves</tissue>
    </source>
</reference>
<dbReference type="Proteomes" id="UP001056120">
    <property type="component" value="Linkage Group LG24"/>
</dbReference>
<gene>
    <name evidence="1" type="ORF">L1987_71216</name>
</gene>
<protein>
    <submittedName>
        <fullName evidence="1">Uncharacterized protein</fullName>
    </submittedName>
</protein>
<evidence type="ECO:0000313" key="2">
    <source>
        <dbReference type="Proteomes" id="UP001056120"/>
    </source>
</evidence>
<organism evidence="1 2">
    <name type="scientific">Smallanthus sonchifolius</name>
    <dbReference type="NCBI Taxonomy" id="185202"/>
    <lineage>
        <taxon>Eukaryota</taxon>
        <taxon>Viridiplantae</taxon>
        <taxon>Streptophyta</taxon>
        <taxon>Embryophyta</taxon>
        <taxon>Tracheophyta</taxon>
        <taxon>Spermatophyta</taxon>
        <taxon>Magnoliopsida</taxon>
        <taxon>eudicotyledons</taxon>
        <taxon>Gunneridae</taxon>
        <taxon>Pentapetalae</taxon>
        <taxon>asterids</taxon>
        <taxon>campanulids</taxon>
        <taxon>Asterales</taxon>
        <taxon>Asteraceae</taxon>
        <taxon>Asteroideae</taxon>
        <taxon>Heliantheae alliance</taxon>
        <taxon>Millerieae</taxon>
        <taxon>Smallanthus</taxon>
    </lineage>
</organism>
<evidence type="ECO:0000313" key="1">
    <source>
        <dbReference type="EMBL" id="KAI3712654.1"/>
    </source>
</evidence>
<keyword evidence="2" id="KW-1185">Reference proteome</keyword>
<sequence>MGTAVMSVQLPVVGRGVGAERPQRVPDQLICVHQDSIQSLKKILLFWVVYVLWSLQQRYYRLFFSAIKGHQLESPETARNFHILFAVYFRRSWNTS</sequence>
<dbReference type="EMBL" id="CM042041">
    <property type="protein sequence ID" value="KAI3712654.1"/>
    <property type="molecule type" value="Genomic_DNA"/>
</dbReference>